<evidence type="ECO:0000256" key="1">
    <source>
        <dbReference type="SAM" id="MobiDB-lite"/>
    </source>
</evidence>
<sequence length="672" mass="73602">MASRPTTSIPPVVQSKPIFSGTTVALSQVETLIFTEFKQLLLSSRFNFGPLPSRRRRLISAFESPPNVPNVLSFCSRHKLLQSSVSESLVTLVDKITSGALGRLGTFVAPVQFSASSEPANHDHVDDGQIRSAERVDSDEEMLDAPAAKNSSTPSKSDQDQNTDQSPSQRVGSRVLGRQIEVVQSPVTPLKEAPQSLEGNASRLSVPSQRVDMEDYNRIPSYTPLPVLIGGTALEVNGGSPFSSRSPAERKSKKKAVLKEIQGVNAATSPPQPLVSLTKRKTRRGRGGKRRALQALVTALSTAKTKKKIEVLPKHQELPQNTIVQKPEVLTTPLSTVKTNSTITPSLPLRPDSVALGPTASPGTIPSHQGLHSKANLETTPSMPKKALLPAKPFSTTATKPIVVAANPSLPRPPQTSQAMTVSQTVESIINQNFPSLHQIFLPYPVQFVVLTETQYVLECVCHGFAKKWLPHLTSTAQFLYPESAELSLWIRTISIPSNFAMIPAKALDVKFLSETSRGHNARRFLDQSAQPLVRLRNQAVHRHNIECGQLNRILQVAIDLANFLKAPAEAKYLKKVREKQDGLATSLKKQLGEIRADIRMALTSLYFDKRQSAGWSDSVVKIGLERTNKATESIKLTLDEVRALKHIQSPRKEKNQEPDDIPMDISDGSDE</sequence>
<organism evidence="2 3">
    <name type="scientific">Arthrobotrys musiformis</name>
    <dbReference type="NCBI Taxonomy" id="47236"/>
    <lineage>
        <taxon>Eukaryota</taxon>
        <taxon>Fungi</taxon>
        <taxon>Dikarya</taxon>
        <taxon>Ascomycota</taxon>
        <taxon>Pezizomycotina</taxon>
        <taxon>Orbiliomycetes</taxon>
        <taxon>Orbiliales</taxon>
        <taxon>Orbiliaceae</taxon>
        <taxon>Arthrobotrys</taxon>
    </lineage>
</organism>
<reference evidence="2 3" key="1">
    <citation type="submission" date="2023-08" db="EMBL/GenBank/DDBJ databases">
        <authorList>
            <person name="Palmer J.M."/>
        </authorList>
    </citation>
    <scope>NUCLEOTIDE SEQUENCE [LARGE SCALE GENOMIC DNA]</scope>
    <source>
        <strain evidence="2 3">TWF481</strain>
    </source>
</reference>
<evidence type="ECO:0000313" key="3">
    <source>
        <dbReference type="Proteomes" id="UP001370758"/>
    </source>
</evidence>
<feature type="region of interest" description="Disordered" evidence="1">
    <location>
        <begin position="135"/>
        <end position="205"/>
    </location>
</feature>
<protein>
    <submittedName>
        <fullName evidence="2">Uncharacterized protein</fullName>
    </submittedName>
</protein>
<gene>
    <name evidence="2" type="ORF">TWF481_012264</name>
</gene>
<dbReference type="EMBL" id="JAVHJL010000009">
    <property type="protein sequence ID" value="KAK6497865.1"/>
    <property type="molecule type" value="Genomic_DNA"/>
</dbReference>
<proteinExistence type="predicted"/>
<feature type="compositionally biased region" description="Acidic residues" evidence="1">
    <location>
        <begin position="659"/>
        <end position="672"/>
    </location>
</feature>
<feature type="compositionally biased region" description="Polar residues" evidence="1">
    <location>
        <begin position="149"/>
        <end position="171"/>
    </location>
</feature>
<name>A0AAV9VYD5_9PEZI</name>
<keyword evidence="3" id="KW-1185">Reference proteome</keyword>
<dbReference type="Proteomes" id="UP001370758">
    <property type="component" value="Unassembled WGS sequence"/>
</dbReference>
<accession>A0AAV9VYD5</accession>
<feature type="region of interest" description="Disordered" evidence="1">
    <location>
        <begin position="648"/>
        <end position="672"/>
    </location>
</feature>
<evidence type="ECO:0000313" key="2">
    <source>
        <dbReference type="EMBL" id="KAK6497865.1"/>
    </source>
</evidence>
<dbReference type="AlphaFoldDB" id="A0AAV9VYD5"/>
<comment type="caution">
    <text evidence="2">The sequence shown here is derived from an EMBL/GenBank/DDBJ whole genome shotgun (WGS) entry which is preliminary data.</text>
</comment>